<gene>
    <name evidence="1" type="ORF">TWF481_010375</name>
</gene>
<protein>
    <submittedName>
        <fullName evidence="1">Uncharacterized protein</fullName>
    </submittedName>
</protein>
<dbReference type="EMBL" id="JAVHJL010000007">
    <property type="protein sequence ID" value="KAK6500016.1"/>
    <property type="molecule type" value="Genomic_DNA"/>
</dbReference>
<keyword evidence="2" id="KW-1185">Reference proteome</keyword>
<accession>A0AAV9W2S3</accession>
<dbReference type="Proteomes" id="UP001370758">
    <property type="component" value="Unassembled WGS sequence"/>
</dbReference>
<dbReference type="AlphaFoldDB" id="A0AAV9W2S3"/>
<sequence length="260" mass="29777">MIFCCVKQAGTTNAITPESNQFYLARIAKYHAGFSCMPQKHKAAMTWLIAILEMATQQYSPSILQKLQISIKENILPEGRMAKIRFLEHTIKSVNPKRQVPSHQFVQSIIASLEDVQYDDFSFEKYQPWLNLAGYRREFYLLERLSPSEVERYDRILQFEGLTAKIRSQVIQAEDCDKVIGMYNAFIEQNTKKGEGSCNCKPTTIMSYVGISVAMICKPGICEDLTRPDVGNPDESLERQNLPLYDLQVRFKAEFPVPNT</sequence>
<reference evidence="1 2" key="1">
    <citation type="submission" date="2023-08" db="EMBL/GenBank/DDBJ databases">
        <authorList>
            <person name="Palmer J.M."/>
        </authorList>
    </citation>
    <scope>NUCLEOTIDE SEQUENCE [LARGE SCALE GENOMIC DNA]</scope>
    <source>
        <strain evidence="1 2">TWF481</strain>
    </source>
</reference>
<evidence type="ECO:0000313" key="2">
    <source>
        <dbReference type="Proteomes" id="UP001370758"/>
    </source>
</evidence>
<evidence type="ECO:0000313" key="1">
    <source>
        <dbReference type="EMBL" id="KAK6500016.1"/>
    </source>
</evidence>
<organism evidence="1 2">
    <name type="scientific">Arthrobotrys musiformis</name>
    <dbReference type="NCBI Taxonomy" id="47236"/>
    <lineage>
        <taxon>Eukaryota</taxon>
        <taxon>Fungi</taxon>
        <taxon>Dikarya</taxon>
        <taxon>Ascomycota</taxon>
        <taxon>Pezizomycotina</taxon>
        <taxon>Orbiliomycetes</taxon>
        <taxon>Orbiliales</taxon>
        <taxon>Orbiliaceae</taxon>
        <taxon>Arthrobotrys</taxon>
    </lineage>
</organism>
<name>A0AAV9W2S3_9PEZI</name>
<proteinExistence type="predicted"/>
<comment type="caution">
    <text evidence="1">The sequence shown here is derived from an EMBL/GenBank/DDBJ whole genome shotgun (WGS) entry which is preliminary data.</text>
</comment>